<name>A0ABC9U2J7_CLOSY</name>
<dbReference type="Proteomes" id="UP000016491">
    <property type="component" value="Unassembled WGS sequence"/>
</dbReference>
<reference evidence="2 3" key="1">
    <citation type="submission" date="2013-07" db="EMBL/GenBank/DDBJ databases">
        <authorList>
            <person name="Weinstock G."/>
            <person name="Sodergren E."/>
            <person name="Wylie T."/>
            <person name="Fulton L."/>
            <person name="Fulton R."/>
            <person name="Fronick C."/>
            <person name="O'Laughlin M."/>
            <person name="Godfrey J."/>
            <person name="Miner T."/>
            <person name="Herter B."/>
            <person name="Appelbaum E."/>
            <person name="Cordes M."/>
            <person name="Lek S."/>
            <person name="Wollam A."/>
            <person name="Pepin K.H."/>
            <person name="Palsikar V.B."/>
            <person name="Mitreva M."/>
            <person name="Wilson R.K."/>
        </authorList>
    </citation>
    <scope>NUCLEOTIDE SEQUENCE [LARGE SCALE GENOMIC DNA]</scope>
    <source>
        <strain evidence="2 3">ATCC 14940</strain>
    </source>
</reference>
<protein>
    <submittedName>
        <fullName evidence="2">Uncharacterized protein</fullName>
    </submittedName>
</protein>
<feature type="non-terminal residue" evidence="2">
    <location>
        <position position="58"/>
    </location>
</feature>
<evidence type="ECO:0000313" key="3">
    <source>
        <dbReference type="Proteomes" id="UP000016491"/>
    </source>
</evidence>
<feature type="compositionally biased region" description="Pro residues" evidence="1">
    <location>
        <begin position="1"/>
        <end position="11"/>
    </location>
</feature>
<gene>
    <name evidence="2" type="ORF">CLOSYM_00653</name>
</gene>
<accession>A0ABC9U2J7</accession>
<dbReference type="AlphaFoldDB" id="A0ABC9U2J7"/>
<feature type="region of interest" description="Disordered" evidence="1">
    <location>
        <begin position="1"/>
        <end position="27"/>
    </location>
</feature>
<evidence type="ECO:0000256" key="1">
    <source>
        <dbReference type="SAM" id="MobiDB-lite"/>
    </source>
</evidence>
<organism evidence="2 3">
    <name type="scientific">[Clostridium] symbiosum ATCC 14940</name>
    <dbReference type="NCBI Taxonomy" id="411472"/>
    <lineage>
        <taxon>Bacteria</taxon>
        <taxon>Bacillati</taxon>
        <taxon>Bacillota</taxon>
        <taxon>Clostridia</taxon>
        <taxon>Lachnospirales</taxon>
        <taxon>Lachnospiraceae</taxon>
        <taxon>Otoolea</taxon>
    </lineage>
</organism>
<dbReference type="EMBL" id="AWSU01000051">
    <property type="protein sequence ID" value="ERI79850.1"/>
    <property type="molecule type" value="Genomic_DNA"/>
</dbReference>
<comment type="caution">
    <text evidence="2">The sequence shown here is derived from an EMBL/GenBank/DDBJ whole genome shotgun (WGS) entry which is preliminary data.</text>
</comment>
<evidence type="ECO:0000313" key="2">
    <source>
        <dbReference type="EMBL" id="ERI79850.1"/>
    </source>
</evidence>
<proteinExistence type="predicted"/>
<sequence length="58" mass="6045">MSPPQLIPPASPVQVFAGTEDPGGNFRDTGHGPLRALIVSSLRAQVIAINHSKLSGIK</sequence>